<dbReference type="STRING" id="6526.A0A2C9LJE9"/>
<feature type="domain" description="VWFD" evidence="1">
    <location>
        <begin position="145"/>
        <end position="184"/>
    </location>
</feature>
<reference evidence="2" key="1">
    <citation type="submission" date="2020-05" db="UniProtKB">
        <authorList>
            <consortium name="EnsemblMetazoa"/>
        </authorList>
    </citation>
    <scope>IDENTIFICATION</scope>
    <source>
        <strain evidence="2">BB02</strain>
    </source>
</reference>
<sequence length="184" mass="21450">MTNTKYKSDIDQLYKCPCTLNLLDRRWWVYQIRGNVTCYALSSNVKSRLLQGNPRNRLCCYQWNYYQYYPNQAQYNEALRKASNIHNSLDAGHVLLSDPWPWSSSVAENVQANRWCCKESNSSALCERFFAVFPDMSCTNIIPFIPANILGDPHFITLDDLNYTMNGWGEYTLMDIPSRSFLLQ</sequence>
<evidence type="ECO:0000313" key="3">
    <source>
        <dbReference type="Proteomes" id="UP000076420"/>
    </source>
</evidence>
<dbReference type="EnsemblMetazoa" id="BGLB031856-RA">
    <property type="protein sequence ID" value="BGLB031856-PA"/>
    <property type="gene ID" value="BGLB031856"/>
</dbReference>
<evidence type="ECO:0000313" key="2">
    <source>
        <dbReference type="EnsemblMetazoa" id="BGLB031856-PA"/>
    </source>
</evidence>
<protein>
    <recommendedName>
        <fullName evidence="1">VWFD domain-containing protein</fullName>
    </recommendedName>
</protein>
<dbReference type="InterPro" id="IPR001846">
    <property type="entry name" value="VWF_type-D"/>
</dbReference>
<dbReference type="OrthoDB" id="10050617at2759"/>
<dbReference type="InterPro" id="IPR051495">
    <property type="entry name" value="Epithelial_Barrier/Signaling"/>
</dbReference>
<evidence type="ECO:0000259" key="1">
    <source>
        <dbReference type="PROSITE" id="PS51233"/>
    </source>
</evidence>
<gene>
    <name evidence="2" type="primary">106060903</name>
</gene>
<dbReference type="AlphaFoldDB" id="A0A2C9LJE9"/>
<dbReference type="VEuPathDB" id="VectorBase:BGLB031856"/>
<dbReference type="PANTHER" id="PTHR13802">
    <property type="entry name" value="MUCIN 4-RELATED"/>
    <property type="match status" value="1"/>
</dbReference>
<accession>A0A2C9LJE9</accession>
<name>A0A2C9LJE9_BIOGL</name>
<proteinExistence type="predicted"/>
<dbReference type="Proteomes" id="UP000076420">
    <property type="component" value="Unassembled WGS sequence"/>
</dbReference>
<dbReference type="PROSITE" id="PS51233">
    <property type="entry name" value="VWFD"/>
    <property type="match status" value="1"/>
</dbReference>
<dbReference type="KEGG" id="bgt:106060903"/>
<organism evidence="2 3">
    <name type="scientific">Biomphalaria glabrata</name>
    <name type="common">Bloodfluke planorb</name>
    <name type="synonym">Freshwater snail</name>
    <dbReference type="NCBI Taxonomy" id="6526"/>
    <lineage>
        <taxon>Eukaryota</taxon>
        <taxon>Metazoa</taxon>
        <taxon>Spiralia</taxon>
        <taxon>Lophotrochozoa</taxon>
        <taxon>Mollusca</taxon>
        <taxon>Gastropoda</taxon>
        <taxon>Heterobranchia</taxon>
        <taxon>Euthyneura</taxon>
        <taxon>Panpulmonata</taxon>
        <taxon>Hygrophila</taxon>
        <taxon>Lymnaeoidea</taxon>
        <taxon>Planorbidae</taxon>
        <taxon>Biomphalaria</taxon>
    </lineage>
</organism>
<dbReference type="PANTHER" id="PTHR13802:SF52">
    <property type="entry name" value="MUCIN-4"/>
    <property type="match status" value="1"/>
</dbReference>